<gene>
    <name evidence="1" type="ORF">EVAR_68777_1</name>
</gene>
<reference evidence="1 2" key="1">
    <citation type="journal article" date="2019" name="Commun. Biol.">
        <title>The bagworm genome reveals a unique fibroin gene that provides high tensile strength.</title>
        <authorList>
            <person name="Kono N."/>
            <person name="Nakamura H."/>
            <person name="Ohtoshi R."/>
            <person name="Tomita M."/>
            <person name="Numata K."/>
            <person name="Arakawa K."/>
        </authorList>
    </citation>
    <scope>NUCLEOTIDE SEQUENCE [LARGE SCALE GENOMIC DNA]</scope>
</reference>
<name>A0A4C1ZBV2_EUMVA</name>
<dbReference type="Proteomes" id="UP000299102">
    <property type="component" value="Unassembled WGS sequence"/>
</dbReference>
<dbReference type="AlphaFoldDB" id="A0A4C1ZBV2"/>
<comment type="caution">
    <text evidence="1">The sequence shown here is derived from an EMBL/GenBank/DDBJ whole genome shotgun (WGS) entry which is preliminary data.</text>
</comment>
<proteinExistence type="predicted"/>
<protein>
    <submittedName>
        <fullName evidence="1">Uncharacterized protein</fullName>
    </submittedName>
</protein>
<sequence length="154" mass="17909">MKQERKSKGDKPKKFSDSQYADKIFCRQRRRDIPIKTHFLDCGAASPLKLNKSGKGTFISDILVTCPAHQLNITSKSQIENIDICENARKIIAPTKLYEKEKVKEELRRNISLNRIRESMLMDETINNDDLATLRVQNNLLKELNLELKEKMIY</sequence>
<keyword evidence="2" id="KW-1185">Reference proteome</keyword>
<evidence type="ECO:0000313" key="1">
    <source>
        <dbReference type="EMBL" id="GBP84075.1"/>
    </source>
</evidence>
<dbReference type="EMBL" id="BGZK01001657">
    <property type="protein sequence ID" value="GBP84075.1"/>
    <property type="molecule type" value="Genomic_DNA"/>
</dbReference>
<organism evidence="1 2">
    <name type="scientific">Eumeta variegata</name>
    <name type="common">Bagworm moth</name>
    <name type="synonym">Eumeta japonica</name>
    <dbReference type="NCBI Taxonomy" id="151549"/>
    <lineage>
        <taxon>Eukaryota</taxon>
        <taxon>Metazoa</taxon>
        <taxon>Ecdysozoa</taxon>
        <taxon>Arthropoda</taxon>
        <taxon>Hexapoda</taxon>
        <taxon>Insecta</taxon>
        <taxon>Pterygota</taxon>
        <taxon>Neoptera</taxon>
        <taxon>Endopterygota</taxon>
        <taxon>Lepidoptera</taxon>
        <taxon>Glossata</taxon>
        <taxon>Ditrysia</taxon>
        <taxon>Tineoidea</taxon>
        <taxon>Psychidae</taxon>
        <taxon>Oiketicinae</taxon>
        <taxon>Eumeta</taxon>
    </lineage>
</organism>
<accession>A0A4C1ZBV2</accession>
<evidence type="ECO:0000313" key="2">
    <source>
        <dbReference type="Proteomes" id="UP000299102"/>
    </source>
</evidence>